<name>A0A3R9AZV5_9HYPH</name>
<dbReference type="OrthoDB" id="8400262at2"/>
<organism evidence="1 2">
    <name type="scientific">Rhizobium pisi</name>
    <dbReference type="NCBI Taxonomy" id="574561"/>
    <lineage>
        <taxon>Bacteria</taxon>
        <taxon>Pseudomonadati</taxon>
        <taxon>Pseudomonadota</taxon>
        <taxon>Alphaproteobacteria</taxon>
        <taxon>Hyphomicrobiales</taxon>
        <taxon>Rhizobiaceae</taxon>
        <taxon>Rhizobium/Agrobacterium group</taxon>
        <taxon>Rhizobium</taxon>
    </lineage>
</organism>
<gene>
    <name evidence="1" type="ORF">EFD55_03970</name>
</gene>
<comment type="caution">
    <text evidence="1">The sequence shown here is derived from an EMBL/GenBank/DDBJ whole genome shotgun (WGS) entry which is preliminary data.</text>
</comment>
<sequence>MSKNDTPPRITPSAVPDRLRKDGWWLIETRQPRGAFSEGISASMRIVMERRHLREDQQWTQPTP</sequence>
<proteinExistence type="predicted"/>
<dbReference type="Proteomes" id="UP000277279">
    <property type="component" value="Unassembled WGS sequence"/>
</dbReference>
<reference evidence="1 2" key="1">
    <citation type="submission" date="2018-11" db="EMBL/GenBank/DDBJ databases">
        <authorList>
            <person name="Huo Y."/>
        </authorList>
    </citation>
    <scope>NUCLEOTIDE SEQUENCE [LARGE SCALE GENOMIC DNA]</scope>
    <source>
        <strain evidence="1 2">DSM 30132</strain>
    </source>
</reference>
<evidence type="ECO:0000313" key="2">
    <source>
        <dbReference type="Proteomes" id="UP000277279"/>
    </source>
</evidence>
<accession>A0A3R9AZV5</accession>
<dbReference type="EMBL" id="RJJT01000002">
    <property type="protein sequence ID" value="RSB86047.1"/>
    <property type="molecule type" value="Genomic_DNA"/>
</dbReference>
<evidence type="ECO:0000313" key="1">
    <source>
        <dbReference type="EMBL" id="RSB86047.1"/>
    </source>
</evidence>
<protein>
    <submittedName>
        <fullName evidence="1">Uncharacterized protein</fullName>
    </submittedName>
</protein>
<dbReference type="AlphaFoldDB" id="A0A3R9AZV5"/>